<accession>A0A846TNX8</accession>
<dbReference type="SUPFAM" id="SSF103473">
    <property type="entry name" value="MFS general substrate transporter"/>
    <property type="match status" value="1"/>
</dbReference>
<dbReference type="InterPro" id="IPR036259">
    <property type="entry name" value="MFS_trans_sf"/>
</dbReference>
<dbReference type="InterPro" id="IPR011701">
    <property type="entry name" value="MFS"/>
</dbReference>
<feature type="domain" description="Major facilitator superfamily (MFS) profile" evidence="7">
    <location>
        <begin position="10"/>
        <end position="387"/>
    </location>
</feature>
<evidence type="ECO:0000259" key="7">
    <source>
        <dbReference type="PROSITE" id="PS50850"/>
    </source>
</evidence>
<dbReference type="Proteomes" id="UP000587942">
    <property type="component" value="Unassembled WGS sequence"/>
</dbReference>
<evidence type="ECO:0000256" key="1">
    <source>
        <dbReference type="ARBA" id="ARBA00004651"/>
    </source>
</evidence>
<evidence type="ECO:0000256" key="6">
    <source>
        <dbReference type="SAM" id="Phobius"/>
    </source>
</evidence>
<proteinExistence type="predicted"/>
<feature type="transmembrane region" description="Helical" evidence="6">
    <location>
        <begin position="245"/>
        <end position="262"/>
    </location>
</feature>
<dbReference type="InterPro" id="IPR052714">
    <property type="entry name" value="MFS_Exporter"/>
</dbReference>
<dbReference type="PROSITE" id="PS50850">
    <property type="entry name" value="MFS"/>
    <property type="match status" value="1"/>
</dbReference>
<dbReference type="Pfam" id="PF07690">
    <property type="entry name" value="MFS_1"/>
    <property type="match status" value="1"/>
</dbReference>
<keyword evidence="4 6" id="KW-1133">Transmembrane helix</keyword>
<dbReference type="PANTHER" id="PTHR23531:SF1">
    <property type="entry name" value="QUINOLENE RESISTANCE PROTEIN NORA"/>
    <property type="match status" value="1"/>
</dbReference>
<evidence type="ECO:0000256" key="5">
    <source>
        <dbReference type="ARBA" id="ARBA00023136"/>
    </source>
</evidence>
<feature type="transmembrane region" description="Helical" evidence="6">
    <location>
        <begin position="211"/>
        <end position="233"/>
    </location>
</feature>
<evidence type="ECO:0000313" key="9">
    <source>
        <dbReference type="Proteomes" id="UP000587942"/>
    </source>
</evidence>
<dbReference type="PANTHER" id="PTHR23531">
    <property type="entry name" value="QUINOLENE RESISTANCE PROTEIN NORA"/>
    <property type="match status" value="1"/>
</dbReference>
<evidence type="ECO:0000256" key="4">
    <source>
        <dbReference type="ARBA" id="ARBA00022989"/>
    </source>
</evidence>
<dbReference type="RefSeq" id="WP_167832311.1">
    <property type="nucleotide sequence ID" value="NZ_JAAVUM010000006.1"/>
</dbReference>
<feature type="transmembrane region" description="Helical" evidence="6">
    <location>
        <begin position="297"/>
        <end position="316"/>
    </location>
</feature>
<dbReference type="GO" id="GO:0005886">
    <property type="term" value="C:plasma membrane"/>
    <property type="evidence" value="ECO:0007669"/>
    <property type="project" value="UniProtKB-SubCell"/>
</dbReference>
<dbReference type="EMBL" id="JAAVUM010000006">
    <property type="protein sequence ID" value="NKE05875.1"/>
    <property type="molecule type" value="Genomic_DNA"/>
</dbReference>
<gene>
    <name evidence="8" type="ORF">GWK17_10425</name>
</gene>
<feature type="transmembrane region" description="Helical" evidence="6">
    <location>
        <begin position="12"/>
        <end position="35"/>
    </location>
</feature>
<keyword evidence="5 6" id="KW-0472">Membrane</keyword>
<feature type="transmembrane region" description="Helical" evidence="6">
    <location>
        <begin position="274"/>
        <end position="291"/>
    </location>
</feature>
<evidence type="ECO:0000256" key="2">
    <source>
        <dbReference type="ARBA" id="ARBA00022448"/>
    </source>
</evidence>
<dbReference type="AlphaFoldDB" id="A0A846TNX8"/>
<feature type="transmembrane region" description="Helical" evidence="6">
    <location>
        <begin position="165"/>
        <end position="184"/>
    </location>
</feature>
<dbReference type="GO" id="GO:0022857">
    <property type="term" value="F:transmembrane transporter activity"/>
    <property type="evidence" value="ECO:0007669"/>
    <property type="project" value="InterPro"/>
</dbReference>
<organism evidence="8 9">
    <name type="scientific">Mesobacillus selenatarsenatis</name>
    <dbReference type="NCBI Taxonomy" id="388741"/>
    <lineage>
        <taxon>Bacteria</taxon>
        <taxon>Bacillati</taxon>
        <taxon>Bacillota</taxon>
        <taxon>Bacilli</taxon>
        <taxon>Bacillales</taxon>
        <taxon>Bacillaceae</taxon>
        <taxon>Mesobacillus</taxon>
    </lineage>
</organism>
<dbReference type="Gene3D" id="1.20.1250.20">
    <property type="entry name" value="MFS general substrate transporter like domains"/>
    <property type="match status" value="1"/>
</dbReference>
<feature type="transmembrane region" description="Helical" evidence="6">
    <location>
        <begin position="337"/>
        <end position="357"/>
    </location>
</feature>
<name>A0A846TNX8_9BACI</name>
<keyword evidence="2" id="KW-0813">Transport</keyword>
<evidence type="ECO:0000313" key="8">
    <source>
        <dbReference type="EMBL" id="NKE05875.1"/>
    </source>
</evidence>
<dbReference type="InterPro" id="IPR020846">
    <property type="entry name" value="MFS_dom"/>
</dbReference>
<comment type="subcellular location">
    <subcellularLocation>
        <location evidence="1">Cell membrane</location>
        <topology evidence="1">Multi-pass membrane protein</topology>
    </subcellularLocation>
</comment>
<comment type="caution">
    <text evidence="8">The sequence shown here is derived from an EMBL/GenBank/DDBJ whole genome shotgun (WGS) entry which is preliminary data.</text>
</comment>
<protein>
    <submittedName>
        <fullName evidence="8">MFS transporter</fullName>
    </submittedName>
</protein>
<feature type="transmembrane region" description="Helical" evidence="6">
    <location>
        <begin position="363"/>
        <end position="382"/>
    </location>
</feature>
<feature type="transmembrane region" description="Helical" evidence="6">
    <location>
        <begin position="77"/>
        <end position="94"/>
    </location>
</feature>
<dbReference type="PROSITE" id="PS00217">
    <property type="entry name" value="SUGAR_TRANSPORT_2"/>
    <property type="match status" value="1"/>
</dbReference>
<feature type="transmembrane region" description="Helical" evidence="6">
    <location>
        <begin position="106"/>
        <end position="127"/>
    </location>
</feature>
<reference evidence="8 9" key="1">
    <citation type="submission" date="2020-03" db="EMBL/GenBank/DDBJ databases">
        <authorList>
            <person name="Sun Q."/>
        </authorList>
    </citation>
    <scope>NUCLEOTIDE SEQUENCE [LARGE SCALE GENOMIC DNA]</scope>
    <source>
        <strain evidence="8 9">KACC 21451</strain>
    </source>
</reference>
<dbReference type="CDD" id="cd17489">
    <property type="entry name" value="MFS_YfcJ_like"/>
    <property type="match status" value="1"/>
</dbReference>
<dbReference type="InterPro" id="IPR005829">
    <property type="entry name" value="Sugar_transporter_CS"/>
</dbReference>
<sequence>MQKEKLWTKDFISVSLVNFVMMLSMYLLIVTMASYATDAYDASTSMAGLASSIFIIGVLFARLYGGKEVARIGSKRMLIGGILFFVVITALYLIPSNIYVLLVVRFLHGIGIGFASTATGTIVAQVVPASRKGEGISYFSLSVILSTAIGPLIGLPMISQYGYESMFIFSLIVGMLCLPIALIVKEPVVDSSAADARSRGFNLAKYLEPNALPVSIVMFVIALAYSGTLSFIASFAKEADLTEAGSMYFFVYAMAVLFSRPFTGKLMDAKGANFVAYPAMMAFALGMFTLSQANSGAVFLLAAALIGLGYGNFQSVAQTVAIKMTPPHRMGLATSTFFIMMDIGIGVGPFLLGYMVPDYGYRGLYLAMVPLIIAGVFIYYTLHGKKEKRLTQSA</sequence>
<feature type="transmembrane region" description="Helical" evidence="6">
    <location>
        <begin position="139"/>
        <end position="159"/>
    </location>
</feature>
<keyword evidence="3 6" id="KW-0812">Transmembrane</keyword>
<evidence type="ECO:0000256" key="3">
    <source>
        <dbReference type="ARBA" id="ARBA00022692"/>
    </source>
</evidence>
<feature type="transmembrane region" description="Helical" evidence="6">
    <location>
        <begin position="47"/>
        <end position="65"/>
    </location>
</feature>